<evidence type="ECO:0000256" key="5">
    <source>
        <dbReference type="ARBA" id="ARBA00022989"/>
    </source>
</evidence>
<name>G5AXU3_HETGA</name>
<evidence type="ECO:0000256" key="8">
    <source>
        <dbReference type="ARBA" id="ARBA00023170"/>
    </source>
</evidence>
<organism evidence="11 12">
    <name type="scientific">Heterocephalus glaber</name>
    <name type="common">Naked mole rat</name>
    <dbReference type="NCBI Taxonomy" id="10181"/>
    <lineage>
        <taxon>Eukaryota</taxon>
        <taxon>Metazoa</taxon>
        <taxon>Chordata</taxon>
        <taxon>Craniata</taxon>
        <taxon>Vertebrata</taxon>
        <taxon>Euteleostomi</taxon>
        <taxon>Mammalia</taxon>
        <taxon>Eutheria</taxon>
        <taxon>Euarchontoglires</taxon>
        <taxon>Glires</taxon>
        <taxon>Rodentia</taxon>
        <taxon>Hystricomorpha</taxon>
        <taxon>Bathyergidae</taxon>
        <taxon>Heterocephalus</taxon>
    </lineage>
</organism>
<comment type="subcellular location">
    <subcellularLocation>
        <location evidence="1">Cell membrane</location>
        <topology evidence="1">Multi-pass membrane protein</topology>
    </subcellularLocation>
</comment>
<gene>
    <name evidence="11" type="ORF">GW7_15239</name>
</gene>
<keyword evidence="9" id="KW-0807">Transducer</keyword>
<dbReference type="EMBL" id="JH167434">
    <property type="protein sequence ID" value="EHB01854.1"/>
    <property type="molecule type" value="Genomic_DNA"/>
</dbReference>
<dbReference type="FunFam" id="1.10.1220.70:FF:000001">
    <property type="entry name" value="Olfactory receptor"/>
    <property type="match status" value="1"/>
</dbReference>
<comment type="similarity">
    <text evidence="2">Belongs to the G-protein coupled receptor 1 family.</text>
</comment>
<dbReference type="GO" id="GO:0005886">
    <property type="term" value="C:plasma membrane"/>
    <property type="evidence" value="ECO:0007669"/>
    <property type="project" value="UniProtKB-SubCell"/>
</dbReference>
<keyword evidence="7 10" id="KW-0472">Membrane</keyword>
<keyword evidence="5 10" id="KW-1133">Transmembrane helix</keyword>
<evidence type="ECO:0000256" key="6">
    <source>
        <dbReference type="ARBA" id="ARBA00023040"/>
    </source>
</evidence>
<evidence type="ECO:0000313" key="12">
    <source>
        <dbReference type="Proteomes" id="UP000006813"/>
    </source>
</evidence>
<keyword evidence="8 11" id="KW-0675">Receptor</keyword>
<reference evidence="11 12" key="1">
    <citation type="journal article" date="2011" name="Nature">
        <title>Genome sequencing reveals insights into physiology and longevity of the naked mole rat.</title>
        <authorList>
            <person name="Kim E.B."/>
            <person name="Fang X."/>
            <person name="Fushan A.A."/>
            <person name="Huang Z."/>
            <person name="Lobanov A.V."/>
            <person name="Han L."/>
            <person name="Marino S.M."/>
            <person name="Sun X."/>
            <person name="Turanov A.A."/>
            <person name="Yang P."/>
            <person name="Yim S.H."/>
            <person name="Zhao X."/>
            <person name="Kasaikina M.V."/>
            <person name="Stoletzki N."/>
            <person name="Peng C."/>
            <person name="Polak P."/>
            <person name="Xiong Z."/>
            <person name="Kiezun A."/>
            <person name="Zhu Y."/>
            <person name="Chen Y."/>
            <person name="Kryukov G.V."/>
            <person name="Zhang Q."/>
            <person name="Peshkin L."/>
            <person name="Yang L."/>
            <person name="Bronson R.T."/>
            <person name="Buffenstein R."/>
            <person name="Wang B."/>
            <person name="Han C."/>
            <person name="Li Q."/>
            <person name="Chen L."/>
            <person name="Zhao W."/>
            <person name="Sunyaev S.R."/>
            <person name="Park T.J."/>
            <person name="Zhang G."/>
            <person name="Wang J."/>
            <person name="Gladyshev V.N."/>
        </authorList>
    </citation>
    <scope>NUCLEOTIDE SEQUENCE [LARGE SCALE GENOMIC DNA]</scope>
</reference>
<proteinExistence type="inferred from homology"/>
<evidence type="ECO:0000256" key="9">
    <source>
        <dbReference type="ARBA" id="ARBA00023224"/>
    </source>
</evidence>
<keyword evidence="3" id="KW-1003">Cell membrane</keyword>
<keyword evidence="4 10" id="KW-0812">Transmembrane</keyword>
<feature type="transmembrane region" description="Helical" evidence="10">
    <location>
        <begin position="56"/>
        <end position="73"/>
    </location>
</feature>
<evidence type="ECO:0000256" key="3">
    <source>
        <dbReference type="ARBA" id="ARBA00022475"/>
    </source>
</evidence>
<evidence type="ECO:0000256" key="4">
    <source>
        <dbReference type="ARBA" id="ARBA00022692"/>
    </source>
</evidence>
<dbReference type="SUPFAM" id="SSF81321">
    <property type="entry name" value="Family A G protein-coupled receptor-like"/>
    <property type="match status" value="1"/>
</dbReference>
<evidence type="ECO:0000256" key="1">
    <source>
        <dbReference type="ARBA" id="ARBA00004651"/>
    </source>
</evidence>
<protein>
    <submittedName>
        <fullName evidence="11">Olfactory receptor 2T7</fullName>
    </submittedName>
</protein>
<keyword evidence="6" id="KW-0297">G-protein coupled receptor</keyword>
<accession>G5AXU3</accession>
<dbReference type="PANTHER" id="PTHR26453">
    <property type="entry name" value="OLFACTORY RECEPTOR"/>
    <property type="match status" value="1"/>
</dbReference>
<dbReference type="GO" id="GO:0004930">
    <property type="term" value="F:G protein-coupled receptor activity"/>
    <property type="evidence" value="ECO:0007669"/>
    <property type="project" value="UniProtKB-KW"/>
</dbReference>
<evidence type="ECO:0000256" key="7">
    <source>
        <dbReference type="ARBA" id="ARBA00023136"/>
    </source>
</evidence>
<evidence type="ECO:0000313" key="11">
    <source>
        <dbReference type="EMBL" id="EHB01854.1"/>
    </source>
</evidence>
<dbReference type="STRING" id="10181.G5AXU3"/>
<evidence type="ECO:0000256" key="10">
    <source>
        <dbReference type="SAM" id="Phobius"/>
    </source>
</evidence>
<evidence type="ECO:0000256" key="2">
    <source>
        <dbReference type="ARBA" id="ARBA00010663"/>
    </source>
</evidence>
<dbReference type="AlphaFoldDB" id="G5AXU3"/>
<dbReference type="Proteomes" id="UP000006813">
    <property type="component" value="Unassembled WGS sequence"/>
</dbReference>
<sequence length="98" mass="11195">MAMYILLSQLSHMDMLYISIIMAKMLLDQGMGQGDAMYTYMLPHSYHTPEQDKAMSTFYTILTPMLNLLIYSLRNREMAGAMRKALGWCLSLGKVTAF</sequence>
<dbReference type="InParanoid" id="G5AXU3"/>